<reference evidence="8" key="1">
    <citation type="submission" date="2023-03" db="EMBL/GenBank/DDBJ databases">
        <title>Chromosome-scale reference genome and RAD-based genetic map of yellow starthistle (Centaurea solstitialis) reveal putative structural variation and QTLs associated with invader traits.</title>
        <authorList>
            <person name="Reatini B."/>
            <person name="Cang F.A."/>
            <person name="Jiang Q."/>
            <person name="Mckibben M.T.W."/>
            <person name="Barker M.S."/>
            <person name="Rieseberg L.H."/>
            <person name="Dlugosch K.M."/>
        </authorList>
    </citation>
    <scope>NUCLEOTIDE SEQUENCE</scope>
    <source>
        <strain evidence="8">CAN-66</strain>
        <tissue evidence="8">Leaf</tissue>
    </source>
</reference>
<dbReference type="PROSITE" id="PS51999">
    <property type="entry name" value="ZF_GRF"/>
    <property type="match status" value="1"/>
</dbReference>
<dbReference type="Pfam" id="PF06839">
    <property type="entry name" value="Zn_ribbon_GRF"/>
    <property type="match status" value="1"/>
</dbReference>
<evidence type="ECO:0000256" key="3">
    <source>
        <dbReference type="ARBA" id="ARBA00022833"/>
    </source>
</evidence>
<evidence type="ECO:0000256" key="2">
    <source>
        <dbReference type="ARBA" id="ARBA00022771"/>
    </source>
</evidence>
<dbReference type="AlphaFoldDB" id="A0AA38T3G0"/>
<dbReference type="Proteomes" id="UP001172457">
    <property type="component" value="Chromosome 4"/>
</dbReference>
<evidence type="ECO:0000313" key="9">
    <source>
        <dbReference type="Proteomes" id="UP001172457"/>
    </source>
</evidence>
<evidence type="ECO:0000256" key="4">
    <source>
        <dbReference type="PROSITE-ProRule" id="PRU01343"/>
    </source>
</evidence>
<proteinExistence type="predicted"/>
<dbReference type="PANTHER" id="PTHR33248">
    <property type="entry name" value="ZINC ION-BINDING PROTEIN"/>
    <property type="match status" value="1"/>
</dbReference>
<dbReference type="EMBL" id="JARYMX010000004">
    <property type="protein sequence ID" value="KAJ9553693.1"/>
    <property type="molecule type" value="Genomic_DNA"/>
</dbReference>
<feature type="region of interest" description="Disordered" evidence="5">
    <location>
        <begin position="40"/>
        <end position="59"/>
    </location>
</feature>
<keyword evidence="1" id="KW-0479">Metal-binding</keyword>
<name>A0AA38T3G0_9ASTR</name>
<keyword evidence="2 4" id="KW-0863">Zinc-finger</keyword>
<evidence type="ECO:0000256" key="5">
    <source>
        <dbReference type="SAM" id="MobiDB-lite"/>
    </source>
</evidence>
<evidence type="ECO:0000259" key="7">
    <source>
        <dbReference type="PROSITE" id="PS51999"/>
    </source>
</evidence>
<organism evidence="8 9">
    <name type="scientific">Centaurea solstitialis</name>
    <name type="common">yellow star-thistle</name>
    <dbReference type="NCBI Taxonomy" id="347529"/>
    <lineage>
        <taxon>Eukaryota</taxon>
        <taxon>Viridiplantae</taxon>
        <taxon>Streptophyta</taxon>
        <taxon>Embryophyta</taxon>
        <taxon>Tracheophyta</taxon>
        <taxon>Spermatophyta</taxon>
        <taxon>Magnoliopsida</taxon>
        <taxon>eudicotyledons</taxon>
        <taxon>Gunneridae</taxon>
        <taxon>Pentapetalae</taxon>
        <taxon>asterids</taxon>
        <taxon>campanulids</taxon>
        <taxon>Asterales</taxon>
        <taxon>Asteraceae</taxon>
        <taxon>Carduoideae</taxon>
        <taxon>Cardueae</taxon>
        <taxon>Centaureinae</taxon>
        <taxon>Centaurea</taxon>
    </lineage>
</organism>
<accession>A0AA38T3G0</accession>
<gene>
    <name evidence="8" type="ORF">OSB04_017738</name>
</gene>
<protein>
    <recommendedName>
        <fullName evidence="7">GRF-type domain-containing protein</fullName>
    </recommendedName>
</protein>
<comment type="caution">
    <text evidence="8">The sequence shown here is derived from an EMBL/GenBank/DDBJ whole genome shotgun (WGS) entry which is preliminary data.</text>
</comment>
<feature type="transmembrane region" description="Helical" evidence="6">
    <location>
        <begin position="308"/>
        <end position="328"/>
    </location>
</feature>
<dbReference type="GO" id="GO:0008270">
    <property type="term" value="F:zinc ion binding"/>
    <property type="evidence" value="ECO:0007669"/>
    <property type="project" value="UniProtKB-KW"/>
</dbReference>
<keyword evidence="3" id="KW-0862">Zinc</keyword>
<keyword evidence="6" id="KW-0812">Transmembrane</keyword>
<keyword evidence="6" id="KW-1133">Transmembrane helix</keyword>
<feature type="domain" description="GRF-type" evidence="7">
    <location>
        <begin position="214"/>
        <end position="258"/>
    </location>
</feature>
<feature type="compositionally biased region" description="Basic residues" evidence="5">
    <location>
        <begin position="40"/>
        <end position="50"/>
    </location>
</feature>
<evidence type="ECO:0000313" key="8">
    <source>
        <dbReference type="EMBL" id="KAJ9553693.1"/>
    </source>
</evidence>
<sequence>MKVVVMRCFEDDNWASVVDNGADERLLGGGGGRWESWVMPRRKGKKRRQRKQDELPASGKASMNIIISSPMLRYCWHLSRRSKDSNMPFPIKCENMHNSVILLSKRARPTEKDSFKFQHIRRRICPSLDNAHIDLRVENSSAALWLWLLKKPLERDDDDEEDEDERILSTTFGFHGVIDIWSPNFYNLRLNPNPMATSSYSSNGIEQFQSDHPCDCGLPSRVRTSRTTYNPGKQFRVCHNSLRGNTSKCNFWEWVEPEQKSIEPEQRSTEAFILKISTLEYEISILKMKFEQETVAVRQEVDKLKWKLFFFVILCECLLTLCIGSLSICTGDVVAASVDNGGTSDAVTASVDTGGTSDAVAASVDTGVTAGGISRLVDNYKGGGLAIVPREVSVAVYPLQAFWKFIHQKVRIGSLIGNQFLLSAAHVYALGSQQWYQSHFLNLTDQLADRTTEPYHHKPPWAIAGYTTVGGDRRLPWQEKSPAAPPQVGRRRLQTSTTTIPPIVVAVVLIAAFGQPAVVAHAAIVDSDDDGFDSRKRRW</sequence>
<dbReference type="InterPro" id="IPR010666">
    <property type="entry name" value="Znf_GRF"/>
</dbReference>
<evidence type="ECO:0000256" key="1">
    <source>
        <dbReference type="ARBA" id="ARBA00022723"/>
    </source>
</evidence>
<keyword evidence="6" id="KW-0472">Membrane</keyword>
<keyword evidence="9" id="KW-1185">Reference proteome</keyword>
<evidence type="ECO:0000256" key="6">
    <source>
        <dbReference type="SAM" id="Phobius"/>
    </source>
</evidence>